<gene>
    <name evidence="3" type="ORF">MEUPH1_LOCUS24636</name>
</gene>
<feature type="compositionally biased region" description="Polar residues" evidence="1">
    <location>
        <begin position="27"/>
        <end position="36"/>
    </location>
</feature>
<keyword evidence="4" id="KW-1185">Reference proteome</keyword>
<comment type="caution">
    <text evidence="3">The sequence shown here is derived from an EMBL/GenBank/DDBJ whole genome shotgun (WGS) entry which is preliminary data.</text>
</comment>
<evidence type="ECO:0000313" key="3">
    <source>
        <dbReference type="EMBL" id="CAI6370525.1"/>
    </source>
</evidence>
<dbReference type="Proteomes" id="UP001160148">
    <property type="component" value="Unassembled WGS sequence"/>
</dbReference>
<feature type="chain" id="PRO_5043438034" evidence="2">
    <location>
        <begin position="24"/>
        <end position="209"/>
    </location>
</feature>
<feature type="region of interest" description="Disordered" evidence="1">
    <location>
        <begin position="60"/>
        <end position="80"/>
    </location>
</feature>
<reference evidence="3 4" key="1">
    <citation type="submission" date="2023-01" db="EMBL/GenBank/DDBJ databases">
        <authorList>
            <person name="Whitehead M."/>
        </authorList>
    </citation>
    <scope>NUCLEOTIDE SEQUENCE [LARGE SCALE GENOMIC DNA]</scope>
</reference>
<proteinExistence type="predicted"/>
<accession>A0AAV0XPX6</accession>
<protein>
    <submittedName>
        <fullName evidence="3">Uncharacterized protein</fullName>
    </submittedName>
</protein>
<feature type="region of interest" description="Disordered" evidence="1">
    <location>
        <begin position="27"/>
        <end position="47"/>
    </location>
</feature>
<evidence type="ECO:0000256" key="2">
    <source>
        <dbReference type="SAM" id="SignalP"/>
    </source>
</evidence>
<dbReference type="AlphaFoldDB" id="A0AAV0XPX6"/>
<keyword evidence="2" id="KW-0732">Signal</keyword>
<evidence type="ECO:0000256" key="1">
    <source>
        <dbReference type="SAM" id="MobiDB-lite"/>
    </source>
</evidence>
<organism evidence="3 4">
    <name type="scientific">Macrosiphum euphorbiae</name>
    <name type="common">potato aphid</name>
    <dbReference type="NCBI Taxonomy" id="13131"/>
    <lineage>
        <taxon>Eukaryota</taxon>
        <taxon>Metazoa</taxon>
        <taxon>Ecdysozoa</taxon>
        <taxon>Arthropoda</taxon>
        <taxon>Hexapoda</taxon>
        <taxon>Insecta</taxon>
        <taxon>Pterygota</taxon>
        <taxon>Neoptera</taxon>
        <taxon>Paraneoptera</taxon>
        <taxon>Hemiptera</taxon>
        <taxon>Sternorrhyncha</taxon>
        <taxon>Aphidomorpha</taxon>
        <taxon>Aphidoidea</taxon>
        <taxon>Aphididae</taxon>
        <taxon>Macrosiphini</taxon>
        <taxon>Macrosiphum</taxon>
    </lineage>
</organism>
<sequence>MSHIMIIFKSMLAIAVIFSVVFAAPNPDSSEQSTVTDEPGSSIIEDNDYVSPTTSIGDFDEDASLADSNDSDVASADDNGLRSGYDSESIIKVSELPSTGMLTKKAIVVFQIFDKIIEIPINVLRYINVYLNQKLMYRGQPAGEAVSSDGPAGSSWNGTAGASVMVPTQSNYDAIFNIPITAMRSVQNLFNWVVEKLCKNRGICNSGAH</sequence>
<name>A0AAV0XPX6_9HEMI</name>
<feature type="compositionally biased region" description="Low complexity" evidence="1">
    <location>
        <begin position="65"/>
        <end position="78"/>
    </location>
</feature>
<dbReference type="EMBL" id="CARXXK010000406">
    <property type="protein sequence ID" value="CAI6370525.1"/>
    <property type="molecule type" value="Genomic_DNA"/>
</dbReference>
<feature type="signal peptide" evidence="2">
    <location>
        <begin position="1"/>
        <end position="23"/>
    </location>
</feature>
<evidence type="ECO:0000313" key="4">
    <source>
        <dbReference type="Proteomes" id="UP001160148"/>
    </source>
</evidence>